<comment type="caution">
    <text evidence="2">The sequence shown here is derived from an EMBL/GenBank/DDBJ whole genome shotgun (WGS) entry which is preliminary data.</text>
</comment>
<gene>
    <name evidence="2" type="ORF">RSO01_73640</name>
</gene>
<sequence length="89" mass="9747">MRDAGQLVCSIGLKPARSDRVHDRYSAGLHHLAWHAASRDDVDRLYALLVGKGAPILDAPADYPAYGAGYNAVFFADPDGLKLEFVHWP</sequence>
<name>A0A512NMP0_9HYPH</name>
<dbReference type="Pfam" id="PF00903">
    <property type="entry name" value="Glyoxalase"/>
    <property type="match status" value="1"/>
</dbReference>
<dbReference type="PROSITE" id="PS51819">
    <property type="entry name" value="VOC"/>
    <property type="match status" value="1"/>
</dbReference>
<dbReference type="InterPro" id="IPR004360">
    <property type="entry name" value="Glyas_Fos-R_dOase_dom"/>
</dbReference>
<evidence type="ECO:0000259" key="1">
    <source>
        <dbReference type="PROSITE" id="PS51819"/>
    </source>
</evidence>
<evidence type="ECO:0000313" key="2">
    <source>
        <dbReference type="EMBL" id="GEP60198.1"/>
    </source>
</evidence>
<reference evidence="2 3" key="1">
    <citation type="submission" date="2019-07" db="EMBL/GenBank/DDBJ databases">
        <title>Whole genome shotgun sequence of Reyranella soli NBRC 108950.</title>
        <authorList>
            <person name="Hosoyama A."/>
            <person name="Uohara A."/>
            <person name="Ohji S."/>
            <person name="Ichikawa N."/>
        </authorList>
    </citation>
    <scope>NUCLEOTIDE SEQUENCE [LARGE SCALE GENOMIC DNA]</scope>
    <source>
        <strain evidence="2 3">NBRC 108950</strain>
    </source>
</reference>
<dbReference type="AlphaFoldDB" id="A0A512NMP0"/>
<dbReference type="OrthoDB" id="9807407at2"/>
<protein>
    <recommendedName>
        <fullName evidence="1">VOC domain-containing protein</fullName>
    </recommendedName>
</protein>
<proteinExistence type="predicted"/>
<dbReference type="SUPFAM" id="SSF54593">
    <property type="entry name" value="Glyoxalase/Bleomycin resistance protein/Dihydroxybiphenyl dioxygenase"/>
    <property type="match status" value="1"/>
</dbReference>
<feature type="domain" description="VOC" evidence="1">
    <location>
        <begin position="1"/>
        <end position="88"/>
    </location>
</feature>
<dbReference type="EMBL" id="BKAJ01000153">
    <property type="protein sequence ID" value="GEP60198.1"/>
    <property type="molecule type" value="Genomic_DNA"/>
</dbReference>
<dbReference type="InterPro" id="IPR037523">
    <property type="entry name" value="VOC_core"/>
</dbReference>
<dbReference type="InterPro" id="IPR029068">
    <property type="entry name" value="Glyas_Bleomycin-R_OHBP_Dase"/>
</dbReference>
<dbReference type="Proteomes" id="UP000321058">
    <property type="component" value="Unassembled WGS sequence"/>
</dbReference>
<evidence type="ECO:0000313" key="3">
    <source>
        <dbReference type="Proteomes" id="UP000321058"/>
    </source>
</evidence>
<organism evidence="2 3">
    <name type="scientific">Reyranella soli</name>
    <dbReference type="NCBI Taxonomy" id="1230389"/>
    <lineage>
        <taxon>Bacteria</taxon>
        <taxon>Pseudomonadati</taxon>
        <taxon>Pseudomonadota</taxon>
        <taxon>Alphaproteobacteria</taxon>
        <taxon>Hyphomicrobiales</taxon>
        <taxon>Reyranellaceae</taxon>
        <taxon>Reyranella</taxon>
    </lineage>
</organism>
<dbReference type="RefSeq" id="WP_147155562.1">
    <property type="nucleotide sequence ID" value="NZ_BKAJ01000153.1"/>
</dbReference>
<accession>A0A512NMP0</accession>
<keyword evidence="3" id="KW-1185">Reference proteome</keyword>
<dbReference type="Gene3D" id="3.10.180.10">
    <property type="entry name" value="2,3-Dihydroxybiphenyl 1,2-Dioxygenase, domain 1"/>
    <property type="match status" value="1"/>
</dbReference>